<dbReference type="PANTHER" id="PTHR11934:SF0">
    <property type="entry name" value="RIBOSE-5-PHOSPHATE ISOMERASE"/>
    <property type="match status" value="1"/>
</dbReference>
<dbReference type="NCBIfam" id="TIGR00021">
    <property type="entry name" value="rpiA"/>
    <property type="match status" value="1"/>
</dbReference>
<feature type="binding site" evidence="3">
    <location>
        <position position="121"/>
    </location>
    <ligand>
        <name>substrate</name>
    </ligand>
</feature>
<comment type="caution">
    <text evidence="4">The sequence shown here is derived from an EMBL/GenBank/DDBJ whole genome shotgun (WGS) entry which is preliminary data.</text>
</comment>
<gene>
    <name evidence="3" type="primary">rpiA</name>
    <name evidence="4" type="ORF">CBF30_06195</name>
</gene>
<feature type="active site" description="Proton acceptor" evidence="3">
    <location>
        <position position="103"/>
    </location>
</feature>
<comment type="catalytic activity">
    <reaction evidence="1 3">
        <text>aldehydo-D-ribose 5-phosphate = D-ribulose 5-phosphate</text>
        <dbReference type="Rhea" id="RHEA:14657"/>
        <dbReference type="ChEBI" id="CHEBI:58121"/>
        <dbReference type="ChEBI" id="CHEBI:58273"/>
        <dbReference type="EC" id="5.3.1.6"/>
    </reaction>
</comment>
<dbReference type="HAMAP" id="MF_00170">
    <property type="entry name" value="Rib_5P_isom_A"/>
    <property type="match status" value="1"/>
</dbReference>
<protein>
    <recommendedName>
        <fullName evidence="3">Ribose-5-phosphate isomerase A</fullName>
        <ecNumber evidence="3">5.3.1.6</ecNumber>
    </recommendedName>
    <alternativeName>
        <fullName evidence="3">Phosphoriboisomerase A</fullName>
        <shortName evidence="3">PRI</shortName>
    </alternativeName>
</protein>
<dbReference type="SUPFAM" id="SSF100950">
    <property type="entry name" value="NagB/RpiA/CoA transferase-like"/>
    <property type="match status" value="1"/>
</dbReference>
<dbReference type="FunFam" id="3.40.50.1360:FF:000001">
    <property type="entry name" value="Ribose-5-phosphate isomerase A"/>
    <property type="match status" value="1"/>
</dbReference>
<dbReference type="EMBL" id="NGJZ01000002">
    <property type="protein sequence ID" value="RSU06852.1"/>
    <property type="molecule type" value="Genomic_DNA"/>
</dbReference>
<dbReference type="Gene3D" id="3.30.70.260">
    <property type="match status" value="1"/>
</dbReference>
<dbReference type="Proteomes" id="UP000288669">
    <property type="component" value="Unassembled WGS sequence"/>
</dbReference>
<sequence>MNQKQLVGIEAASYVSDGMIVGLGTGSTAFFMIEELGRRVREEHLHITGVTTSLQSKVQAQKLNIPLKSIDDVPYVDLTIDGADEISADHHGIKGGGAALLYEKIVATYSKEVIWIADESKLVEKLGKFPLPIEVIPYGSKQLLHFFAQKKMAPTLRQRQDGEILLTDSGHYIIDLHLGQIDDPKAFGHWLSQLTGVVEHGIFSDFVTKTIIAKGHHIITTDVKKEKN</sequence>
<comment type="function">
    <text evidence="3">Catalyzes the reversible conversion of ribose-5-phosphate to ribulose 5-phosphate.</text>
</comment>
<dbReference type="RefSeq" id="WP_126823878.1">
    <property type="nucleotide sequence ID" value="NZ_JBHLWU010000002.1"/>
</dbReference>
<feature type="binding site" evidence="3">
    <location>
        <begin position="25"/>
        <end position="28"/>
    </location>
    <ligand>
        <name>substrate</name>
    </ligand>
</feature>
<dbReference type="InterPro" id="IPR004788">
    <property type="entry name" value="Ribose5P_isomerase_type_A"/>
</dbReference>
<dbReference type="GO" id="GO:0004751">
    <property type="term" value="F:ribose-5-phosphate isomerase activity"/>
    <property type="evidence" value="ECO:0007669"/>
    <property type="project" value="UniProtKB-UniRule"/>
</dbReference>
<feature type="binding site" evidence="3">
    <location>
        <begin position="94"/>
        <end position="97"/>
    </location>
    <ligand>
        <name>substrate</name>
    </ligand>
</feature>
<keyword evidence="2 3" id="KW-0413">Isomerase</keyword>
<keyword evidence="5" id="KW-1185">Reference proteome</keyword>
<dbReference type="GO" id="GO:0005829">
    <property type="term" value="C:cytosol"/>
    <property type="evidence" value="ECO:0007669"/>
    <property type="project" value="TreeGrafter"/>
</dbReference>
<evidence type="ECO:0000256" key="1">
    <source>
        <dbReference type="ARBA" id="ARBA00001713"/>
    </source>
</evidence>
<feature type="binding site" evidence="3">
    <location>
        <begin position="81"/>
        <end position="84"/>
    </location>
    <ligand>
        <name>substrate</name>
    </ligand>
</feature>
<dbReference type="PANTHER" id="PTHR11934">
    <property type="entry name" value="RIBOSE-5-PHOSPHATE ISOMERASE"/>
    <property type="match status" value="1"/>
</dbReference>
<comment type="pathway">
    <text evidence="3">Carbohydrate degradation; pentose phosphate pathway; D-ribose 5-phosphate from D-ribulose 5-phosphate (non-oxidative stage): step 1/1.</text>
</comment>
<dbReference type="EC" id="5.3.1.6" evidence="3"/>
<dbReference type="InterPro" id="IPR020672">
    <property type="entry name" value="Ribose5P_isomerase_typA_subgr"/>
</dbReference>
<evidence type="ECO:0000256" key="3">
    <source>
        <dbReference type="HAMAP-Rule" id="MF_00170"/>
    </source>
</evidence>
<reference evidence="4 5" key="1">
    <citation type="submission" date="2017-05" db="EMBL/GenBank/DDBJ databases">
        <title>Vagococcus spp. assemblies.</title>
        <authorList>
            <person name="Gulvik C.A."/>
        </authorList>
    </citation>
    <scope>NUCLEOTIDE SEQUENCE [LARGE SCALE GENOMIC DNA]</scope>
    <source>
        <strain evidence="4 5">DSM 24756</strain>
    </source>
</reference>
<dbReference type="NCBIfam" id="NF001924">
    <property type="entry name" value="PRK00702.1"/>
    <property type="match status" value="1"/>
</dbReference>
<dbReference type="UniPathway" id="UPA00115">
    <property type="reaction ID" value="UER00412"/>
</dbReference>
<dbReference type="OrthoDB" id="5870696at2"/>
<dbReference type="InterPro" id="IPR037171">
    <property type="entry name" value="NagB/RpiA_transferase-like"/>
</dbReference>
<dbReference type="AlphaFoldDB" id="A0A430AG10"/>
<name>A0A430AG10_9ENTE</name>
<dbReference type="SUPFAM" id="SSF75445">
    <property type="entry name" value="D-ribose-5-phosphate isomerase (RpiA), lid domain"/>
    <property type="match status" value="1"/>
</dbReference>
<dbReference type="CDD" id="cd01398">
    <property type="entry name" value="RPI_A"/>
    <property type="match status" value="1"/>
</dbReference>
<organism evidence="4 5">
    <name type="scientific">Vagococcus entomophilus</name>
    <dbReference type="NCBI Taxonomy" id="1160095"/>
    <lineage>
        <taxon>Bacteria</taxon>
        <taxon>Bacillati</taxon>
        <taxon>Bacillota</taxon>
        <taxon>Bacilli</taxon>
        <taxon>Lactobacillales</taxon>
        <taxon>Enterococcaceae</taxon>
        <taxon>Vagococcus</taxon>
    </lineage>
</organism>
<proteinExistence type="inferred from homology"/>
<evidence type="ECO:0000313" key="5">
    <source>
        <dbReference type="Proteomes" id="UP000288669"/>
    </source>
</evidence>
<dbReference type="Gene3D" id="3.40.50.1360">
    <property type="match status" value="1"/>
</dbReference>
<evidence type="ECO:0000256" key="2">
    <source>
        <dbReference type="ARBA" id="ARBA00023235"/>
    </source>
</evidence>
<comment type="similarity">
    <text evidence="3">Belongs to the ribose 5-phosphate isomerase family.</text>
</comment>
<accession>A0A430AG10</accession>
<dbReference type="GO" id="GO:0009052">
    <property type="term" value="P:pentose-phosphate shunt, non-oxidative branch"/>
    <property type="evidence" value="ECO:0007669"/>
    <property type="project" value="UniProtKB-UniRule"/>
</dbReference>
<dbReference type="Pfam" id="PF06026">
    <property type="entry name" value="Rib_5-P_isom_A"/>
    <property type="match status" value="1"/>
</dbReference>
<evidence type="ECO:0000313" key="4">
    <source>
        <dbReference type="EMBL" id="RSU06852.1"/>
    </source>
</evidence>
<comment type="subunit">
    <text evidence="3">Homodimer.</text>
</comment>
<dbReference type="GO" id="GO:0006014">
    <property type="term" value="P:D-ribose metabolic process"/>
    <property type="evidence" value="ECO:0007669"/>
    <property type="project" value="TreeGrafter"/>
</dbReference>